<dbReference type="Pfam" id="PF00001">
    <property type="entry name" value="7tm_1"/>
    <property type="match status" value="1"/>
</dbReference>
<dbReference type="SUPFAM" id="SSF81321">
    <property type="entry name" value="Family A G protein-coupled receptor-like"/>
    <property type="match status" value="1"/>
</dbReference>
<keyword evidence="6" id="KW-0675">Receptor</keyword>
<keyword evidence="2 8" id="KW-0812">Transmembrane</keyword>
<keyword evidence="4" id="KW-0297">G-protein coupled receptor</keyword>
<dbReference type="AlphaFoldDB" id="H3BZD6"/>
<evidence type="ECO:0000259" key="9">
    <source>
        <dbReference type="PROSITE" id="PS50262"/>
    </source>
</evidence>
<evidence type="ECO:0000313" key="10">
    <source>
        <dbReference type="Ensembl" id="ENSTNIP00000001352.1"/>
    </source>
</evidence>
<organism evidence="10 11">
    <name type="scientific">Tetraodon nigroviridis</name>
    <name type="common">Spotted green pufferfish</name>
    <name type="synonym">Chelonodon nigroviridis</name>
    <dbReference type="NCBI Taxonomy" id="99883"/>
    <lineage>
        <taxon>Eukaryota</taxon>
        <taxon>Metazoa</taxon>
        <taxon>Chordata</taxon>
        <taxon>Craniata</taxon>
        <taxon>Vertebrata</taxon>
        <taxon>Euteleostomi</taxon>
        <taxon>Actinopterygii</taxon>
        <taxon>Neopterygii</taxon>
        <taxon>Teleostei</taxon>
        <taxon>Neoteleostei</taxon>
        <taxon>Acanthomorphata</taxon>
        <taxon>Eupercaria</taxon>
        <taxon>Tetraodontiformes</taxon>
        <taxon>Tetradontoidea</taxon>
        <taxon>Tetraodontidae</taxon>
        <taxon>Tetraodon</taxon>
    </lineage>
</organism>
<evidence type="ECO:0000256" key="2">
    <source>
        <dbReference type="ARBA" id="ARBA00022692"/>
    </source>
</evidence>
<dbReference type="PROSITE" id="PS50262">
    <property type="entry name" value="G_PROTEIN_RECEP_F1_2"/>
    <property type="match status" value="1"/>
</dbReference>
<keyword evidence="3 8" id="KW-1133">Transmembrane helix</keyword>
<dbReference type="InterPro" id="IPR017452">
    <property type="entry name" value="GPCR_Rhodpsn_7TM"/>
</dbReference>
<dbReference type="STRING" id="99883.ENSTNIP00000001352"/>
<evidence type="ECO:0000256" key="3">
    <source>
        <dbReference type="ARBA" id="ARBA00022989"/>
    </source>
</evidence>
<evidence type="ECO:0000256" key="7">
    <source>
        <dbReference type="ARBA" id="ARBA00023224"/>
    </source>
</evidence>
<dbReference type="InterPro" id="IPR050125">
    <property type="entry name" value="GPCR_opsins"/>
</dbReference>
<reference evidence="10" key="2">
    <citation type="submission" date="2025-08" db="UniProtKB">
        <authorList>
            <consortium name="Ensembl"/>
        </authorList>
    </citation>
    <scope>IDENTIFICATION</scope>
</reference>
<dbReference type="GO" id="GO:0004930">
    <property type="term" value="F:G protein-coupled receptor activity"/>
    <property type="evidence" value="ECO:0007669"/>
    <property type="project" value="UniProtKB-KW"/>
</dbReference>
<evidence type="ECO:0000313" key="11">
    <source>
        <dbReference type="Proteomes" id="UP000007303"/>
    </source>
</evidence>
<comment type="subcellular location">
    <subcellularLocation>
        <location evidence="1">Membrane</location>
        <topology evidence="1">Multi-pass membrane protein</topology>
    </subcellularLocation>
</comment>
<feature type="transmembrane region" description="Helical" evidence="8">
    <location>
        <begin position="35"/>
        <end position="65"/>
    </location>
</feature>
<keyword evidence="11" id="KW-1185">Reference proteome</keyword>
<keyword evidence="7" id="KW-0807">Transducer</keyword>
<dbReference type="HOGENOM" id="CLU_2339028_0_0_1"/>
<dbReference type="OMA" id="SCTIEGF"/>
<feature type="domain" description="G-protein coupled receptors family 1 profile" evidence="9">
    <location>
        <begin position="14"/>
        <end position="98"/>
    </location>
</feature>
<keyword evidence="5 8" id="KW-0472">Membrane</keyword>
<reference evidence="11" key="1">
    <citation type="journal article" date="2004" name="Nature">
        <title>Genome duplication in the teleost fish Tetraodon nigroviridis reveals the early vertebrate proto-karyotype.</title>
        <authorList>
            <person name="Jaillon O."/>
            <person name="Aury J.-M."/>
            <person name="Brunet F."/>
            <person name="Petit J.-L."/>
            <person name="Stange-Thomann N."/>
            <person name="Mauceli E."/>
            <person name="Bouneau L."/>
            <person name="Fischer C."/>
            <person name="Ozouf-Costaz C."/>
            <person name="Bernot A."/>
            <person name="Nicaud S."/>
            <person name="Jaffe D."/>
            <person name="Fisher S."/>
            <person name="Lutfalla G."/>
            <person name="Dossat C."/>
            <person name="Segurens B."/>
            <person name="Dasilva C."/>
            <person name="Salanoubat M."/>
            <person name="Levy M."/>
            <person name="Boudet N."/>
            <person name="Castellano S."/>
            <person name="Anthouard V."/>
            <person name="Jubin C."/>
            <person name="Castelli V."/>
            <person name="Katinka M."/>
            <person name="Vacherie B."/>
            <person name="Biemont C."/>
            <person name="Skalli Z."/>
            <person name="Cattolico L."/>
            <person name="Poulain J."/>
            <person name="De Berardinis V."/>
            <person name="Cruaud C."/>
            <person name="Duprat S."/>
            <person name="Brottier P."/>
            <person name="Coutanceau J.-P."/>
            <person name="Gouzy J."/>
            <person name="Parra G."/>
            <person name="Lardier G."/>
            <person name="Chapple C."/>
            <person name="McKernan K.J."/>
            <person name="McEwan P."/>
            <person name="Bosak S."/>
            <person name="Kellis M."/>
            <person name="Volff J.-N."/>
            <person name="Guigo R."/>
            <person name="Zody M.C."/>
            <person name="Mesirov J."/>
            <person name="Lindblad-Toh K."/>
            <person name="Birren B."/>
            <person name="Nusbaum C."/>
            <person name="Kahn D."/>
            <person name="Robinson-Rechavi M."/>
            <person name="Laudet V."/>
            <person name="Schachter V."/>
            <person name="Quetier F."/>
            <person name="Saurin W."/>
            <person name="Scarpelli C."/>
            <person name="Wincker P."/>
            <person name="Lander E.S."/>
            <person name="Weissenbach J."/>
            <person name="Roest Crollius H."/>
        </authorList>
    </citation>
    <scope>NUCLEOTIDE SEQUENCE [LARGE SCALE GENOMIC DNA]</scope>
</reference>
<dbReference type="GO" id="GO:0016020">
    <property type="term" value="C:membrane"/>
    <property type="evidence" value="ECO:0007669"/>
    <property type="project" value="UniProtKB-SubCell"/>
</dbReference>
<sequence>MGIYMVFPICTGPITFLTPLVMVQTKKLRQPPNFILVSLAMAGLILVYFVFTVSIYSCLMAHFALGQMSCTIEGFTATLRGQVFLWSLVVLAIEKYIV</sequence>
<dbReference type="Ensembl" id="ENSTNIT00000003574.1">
    <property type="protein sequence ID" value="ENSTNIP00000001352.1"/>
    <property type="gene ID" value="ENSTNIG00000000105.1"/>
</dbReference>
<evidence type="ECO:0000256" key="6">
    <source>
        <dbReference type="ARBA" id="ARBA00023170"/>
    </source>
</evidence>
<evidence type="ECO:0000256" key="1">
    <source>
        <dbReference type="ARBA" id="ARBA00004141"/>
    </source>
</evidence>
<dbReference type="Gene3D" id="1.20.1070.10">
    <property type="entry name" value="Rhodopsin 7-helix transmembrane proteins"/>
    <property type="match status" value="1"/>
</dbReference>
<dbReference type="InterPro" id="IPR000276">
    <property type="entry name" value="GPCR_Rhodpsn"/>
</dbReference>
<feature type="transmembrane region" description="Helical" evidence="8">
    <location>
        <begin position="77"/>
        <end position="97"/>
    </location>
</feature>
<protein>
    <recommendedName>
        <fullName evidence="9">G-protein coupled receptors family 1 profile domain-containing protein</fullName>
    </recommendedName>
</protein>
<evidence type="ECO:0000256" key="8">
    <source>
        <dbReference type="SAM" id="Phobius"/>
    </source>
</evidence>
<name>H3BZD6_TETNG</name>
<dbReference type="InParanoid" id="H3BZD6"/>
<evidence type="ECO:0000256" key="4">
    <source>
        <dbReference type="ARBA" id="ARBA00023040"/>
    </source>
</evidence>
<dbReference type="Proteomes" id="UP000007303">
    <property type="component" value="Unassembled WGS sequence"/>
</dbReference>
<evidence type="ECO:0000256" key="5">
    <source>
        <dbReference type="ARBA" id="ARBA00023136"/>
    </source>
</evidence>
<reference evidence="10" key="3">
    <citation type="submission" date="2025-09" db="UniProtKB">
        <authorList>
            <consortium name="Ensembl"/>
        </authorList>
    </citation>
    <scope>IDENTIFICATION</scope>
</reference>
<proteinExistence type="predicted"/>
<accession>H3BZD6</accession>
<dbReference type="PANTHER" id="PTHR24240">
    <property type="entry name" value="OPSIN"/>
    <property type="match status" value="1"/>
</dbReference>
<feature type="transmembrane region" description="Helical" evidence="8">
    <location>
        <begin position="6"/>
        <end position="23"/>
    </location>
</feature>